<keyword evidence="3 6" id="KW-0418">Kinase</keyword>
<keyword evidence="4" id="KW-0067">ATP-binding</keyword>
<dbReference type="InterPro" id="IPR050187">
    <property type="entry name" value="Lipid_Phosphate_FormReg"/>
</dbReference>
<dbReference type="SMART" id="SM00046">
    <property type="entry name" value="DAGKc"/>
    <property type="match status" value="1"/>
</dbReference>
<evidence type="ECO:0000256" key="3">
    <source>
        <dbReference type="ARBA" id="ARBA00022777"/>
    </source>
</evidence>
<dbReference type="PANTHER" id="PTHR12358:SF106">
    <property type="entry name" value="LIPID KINASE YEGS"/>
    <property type="match status" value="1"/>
</dbReference>
<protein>
    <submittedName>
        <fullName evidence="6">Diacylglycerol kinase</fullName>
    </submittedName>
</protein>
<evidence type="ECO:0000256" key="4">
    <source>
        <dbReference type="ARBA" id="ARBA00022840"/>
    </source>
</evidence>
<dbReference type="RefSeq" id="WP_110555836.1">
    <property type="nucleotide sequence ID" value="NZ_NKUB01000002.1"/>
</dbReference>
<evidence type="ECO:0000256" key="1">
    <source>
        <dbReference type="ARBA" id="ARBA00022679"/>
    </source>
</evidence>
<gene>
    <name evidence="6" type="ORF">CFR76_02750</name>
</gene>
<proteinExistence type="predicted"/>
<comment type="caution">
    <text evidence="6">The sequence shown here is derived from an EMBL/GenBank/DDBJ whole genome shotgun (WGS) entry which is preliminary data.</text>
</comment>
<organism evidence="6 7">
    <name type="scientific">Komagataeibacter swingsii</name>
    <dbReference type="NCBI Taxonomy" id="215220"/>
    <lineage>
        <taxon>Bacteria</taxon>
        <taxon>Pseudomonadati</taxon>
        <taxon>Pseudomonadota</taxon>
        <taxon>Alphaproteobacteria</taxon>
        <taxon>Acetobacterales</taxon>
        <taxon>Acetobacteraceae</taxon>
        <taxon>Komagataeibacter</taxon>
    </lineage>
</organism>
<dbReference type="PANTHER" id="PTHR12358">
    <property type="entry name" value="SPHINGOSINE KINASE"/>
    <property type="match status" value="1"/>
</dbReference>
<dbReference type="SUPFAM" id="SSF111331">
    <property type="entry name" value="NAD kinase/diacylglycerol kinase-like"/>
    <property type="match status" value="1"/>
</dbReference>
<dbReference type="Pfam" id="PF19279">
    <property type="entry name" value="YegS_C"/>
    <property type="match status" value="1"/>
</dbReference>
<dbReference type="GO" id="GO:0005886">
    <property type="term" value="C:plasma membrane"/>
    <property type="evidence" value="ECO:0007669"/>
    <property type="project" value="TreeGrafter"/>
</dbReference>
<reference evidence="6 7" key="1">
    <citation type="submission" date="2017-07" db="EMBL/GenBank/DDBJ databases">
        <title>A draft genome sequence of Komagataeibacter swingsii LMG 22125.</title>
        <authorList>
            <person name="Skraban J."/>
            <person name="Cleenwerck I."/>
            <person name="Vandamme P."/>
            <person name="Trcek J."/>
        </authorList>
    </citation>
    <scope>NUCLEOTIDE SEQUENCE [LARGE SCALE GENOMIC DNA]</scope>
    <source>
        <strain evidence="6 7">LMG 22125</strain>
    </source>
</reference>
<dbReference type="Gene3D" id="2.60.200.40">
    <property type="match status" value="1"/>
</dbReference>
<sequence length="296" mass="31686">MPDQNVKVTIIMNPTAGRRRMGRIARFARQLRQAGLQAQVVPTRYRGHATTLARMAVREGTCTHIVAAGGDGTVAEVAEGMAGSDIILGILPVGTANVLARELHVPFDDARNARNIAAGACSVVWPGRLRSSEGECLFVQMVGIGFDAHVVHVVSTRLKKAVGRAAYVLATLASLWKYTFPTMTVSVDGVSHAAASVIVSKGALYAGKYVLTPQSMQQHRQFSVVLFGTAGIGSSIRYAIALLRGNLSRQKDVTILTARTVEVTSPRNMPVQSDGDARGHTPIRIDMPDHALRIAI</sequence>
<evidence type="ECO:0000313" key="6">
    <source>
        <dbReference type="EMBL" id="PYD70867.1"/>
    </source>
</evidence>
<dbReference type="Pfam" id="PF00781">
    <property type="entry name" value="DAGK_cat"/>
    <property type="match status" value="1"/>
</dbReference>
<dbReference type="InterPro" id="IPR017438">
    <property type="entry name" value="ATP-NAD_kinase_N"/>
</dbReference>
<feature type="domain" description="DAGKc" evidence="5">
    <location>
        <begin position="3"/>
        <end position="136"/>
    </location>
</feature>
<dbReference type="Proteomes" id="UP000247371">
    <property type="component" value="Unassembled WGS sequence"/>
</dbReference>
<evidence type="ECO:0000259" key="5">
    <source>
        <dbReference type="PROSITE" id="PS50146"/>
    </source>
</evidence>
<dbReference type="AlphaFoldDB" id="A0A2V4RTA3"/>
<dbReference type="InterPro" id="IPR016064">
    <property type="entry name" value="NAD/diacylglycerol_kinase_sf"/>
</dbReference>
<dbReference type="EMBL" id="NKUB01000002">
    <property type="protein sequence ID" value="PYD70867.1"/>
    <property type="molecule type" value="Genomic_DNA"/>
</dbReference>
<dbReference type="InterPro" id="IPR001206">
    <property type="entry name" value="Diacylglycerol_kinase_cat_dom"/>
</dbReference>
<dbReference type="PROSITE" id="PS50146">
    <property type="entry name" value="DAGK"/>
    <property type="match status" value="1"/>
</dbReference>
<dbReference type="GO" id="GO:0005524">
    <property type="term" value="F:ATP binding"/>
    <property type="evidence" value="ECO:0007669"/>
    <property type="project" value="UniProtKB-KW"/>
</dbReference>
<dbReference type="InterPro" id="IPR045540">
    <property type="entry name" value="YegS/DAGK_C"/>
</dbReference>
<evidence type="ECO:0000256" key="2">
    <source>
        <dbReference type="ARBA" id="ARBA00022741"/>
    </source>
</evidence>
<keyword evidence="2" id="KW-0547">Nucleotide-binding</keyword>
<dbReference type="GO" id="GO:0016301">
    <property type="term" value="F:kinase activity"/>
    <property type="evidence" value="ECO:0007669"/>
    <property type="project" value="UniProtKB-KW"/>
</dbReference>
<keyword evidence="7" id="KW-1185">Reference proteome</keyword>
<dbReference type="Gene3D" id="3.40.50.10330">
    <property type="entry name" value="Probable inorganic polyphosphate/atp-NAD kinase, domain 1"/>
    <property type="match status" value="1"/>
</dbReference>
<name>A0A2V4RTA3_9PROT</name>
<evidence type="ECO:0000313" key="7">
    <source>
        <dbReference type="Proteomes" id="UP000247371"/>
    </source>
</evidence>
<keyword evidence="1" id="KW-0808">Transferase</keyword>
<accession>A0A2V4RTA3</accession>